<name>A0ABS1SKN1_9MICO</name>
<proteinExistence type="predicted"/>
<dbReference type="SUPFAM" id="SSF52833">
    <property type="entry name" value="Thioredoxin-like"/>
    <property type="match status" value="1"/>
</dbReference>
<dbReference type="RefSeq" id="WP_202380665.1">
    <property type="nucleotide sequence ID" value="NZ_BAAAMA010000003.1"/>
</dbReference>
<accession>A0ABS1SKN1</accession>
<dbReference type="InterPro" id="IPR008554">
    <property type="entry name" value="Glutaredoxin-like"/>
</dbReference>
<evidence type="ECO:0000313" key="1">
    <source>
        <dbReference type="EMBL" id="MBL3688643.1"/>
    </source>
</evidence>
<evidence type="ECO:0000313" key="2">
    <source>
        <dbReference type="Proteomes" id="UP001646141"/>
    </source>
</evidence>
<sequence length="96" mass="10375">MRTVQLTLIGKPGCHLCDDAREVIAGVRAELGARGIETSLEELDIQQDPALARKHSEHIPVVQIGGKRHAIWRVDPARLTAAVEKAARGPLGGLLR</sequence>
<dbReference type="EMBL" id="QYAD01000001">
    <property type="protein sequence ID" value="MBL3688643.1"/>
    <property type="molecule type" value="Genomic_DNA"/>
</dbReference>
<dbReference type="Pfam" id="PF05768">
    <property type="entry name" value="Glrx-like"/>
    <property type="match status" value="1"/>
</dbReference>
<reference evidence="1 2" key="1">
    <citation type="submission" date="2018-09" db="EMBL/GenBank/DDBJ databases">
        <title>Comparative genomics of Leucobacter spp.</title>
        <authorList>
            <person name="Reis A.C."/>
            <person name="Kolvenbach B.A."/>
            <person name="Corvini P.F.X."/>
            <person name="Nunes O.C."/>
        </authorList>
    </citation>
    <scope>NUCLEOTIDE SEQUENCE [LARGE SCALE GENOMIC DNA]</scope>
    <source>
        <strain evidence="1 2">L-1</strain>
    </source>
</reference>
<keyword evidence="2" id="KW-1185">Reference proteome</keyword>
<comment type="caution">
    <text evidence="1">The sequence shown here is derived from an EMBL/GenBank/DDBJ whole genome shotgun (WGS) entry which is preliminary data.</text>
</comment>
<dbReference type="Gene3D" id="3.40.30.10">
    <property type="entry name" value="Glutaredoxin"/>
    <property type="match status" value="1"/>
</dbReference>
<organism evidence="1 2">
    <name type="scientific">Leucobacter chromiireducens subsp. chromiireducens</name>
    <dbReference type="NCBI Taxonomy" id="660067"/>
    <lineage>
        <taxon>Bacteria</taxon>
        <taxon>Bacillati</taxon>
        <taxon>Actinomycetota</taxon>
        <taxon>Actinomycetes</taxon>
        <taxon>Micrococcales</taxon>
        <taxon>Microbacteriaceae</taxon>
        <taxon>Leucobacter</taxon>
    </lineage>
</organism>
<gene>
    <name evidence="1" type="ORF">D3226_01540</name>
</gene>
<dbReference type="Proteomes" id="UP001646141">
    <property type="component" value="Unassembled WGS sequence"/>
</dbReference>
<dbReference type="InterPro" id="IPR036249">
    <property type="entry name" value="Thioredoxin-like_sf"/>
</dbReference>
<protein>
    <submittedName>
        <fullName evidence="1">Glutaredoxin family protein</fullName>
    </submittedName>
</protein>